<proteinExistence type="predicted"/>
<dbReference type="PaxDb" id="1123384-AJ81_01420"/>
<dbReference type="InterPro" id="IPR011990">
    <property type="entry name" value="TPR-like_helical_dom_sf"/>
</dbReference>
<gene>
    <name evidence="3" type="ORF">AJ81_01420</name>
</gene>
<feature type="coiled-coil region" evidence="1">
    <location>
        <begin position="16"/>
        <end position="94"/>
    </location>
</feature>
<accession>A0A0X1KTS5</accession>
<keyword evidence="1" id="KW-0175">Coiled coil</keyword>
<keyword evidence="2" id="KW-0472">Membrane</keyword>
<evidence type="ECO:0000313" key="4">
    <source>
        <dbReference type="Proteomes" id="UP000077469"/>
    </source>
</evidence>
<evidence type="ECO:0000256" key="2">
    <source>
        <dbReference type="SAM" id="Phobius"/>
    </source>
</evidence>
<feature type="transmembrane region" description="Helical" evidence="2">
    <location>
        <begin position="285"/>
        <end position="306"/>
    </location>
</feature>
<dbReference type="SUPFAM" id="SSF48452">
    <property type="entry name" value="TPR-like"/>
    <property type="match status" value="1"/>
</dbReference>
<dbReference type="AlphaFoldDB" id="A0A0X1KTS5"/>
<protein>
    <submittedName>
        <fullName evidence="3">Uncharacterized protein</fullName>
    </submittedName>
</protein>
<evidence type="ECO:0000256" key="1">
    <source>
        <dbReference type="SAM" id="Coils"/>
    </source>
</evidence>
<sequence length="381" mass="44943">MTVKSFLLIVLLLFVLNILAQSLEELEKNWDELLQRILREPESDQLIELGKKLSAKRRLAQLESLRDSVLEEKLDKFVRDLSEMSETREDLLDECFVLFPKLKEDVANFEHGDFLKLNSVSALWKLGYRAILPQGFAEWLVQRFLSDPFLVDWNLVFLLKNSLNKNDVARQIRQECEKLKDKEESYSALYRLMVLAKQLDGLDSQFENELSRYIELMTALERLPAERFSEEEFEKFSRAIDALNLKKDNLKAILSHLAERSGIQDAVMRELGNDRSNLQRVVARWKFRVDLMILVVSAFFVTLFLLPRKLKISFFAFFKAYRIAIWLCQKELSKDPTDIRLRTQLAMFYERIGENEKAFQQYKIVRDLSRMVKKDRILPRA</sequence>
<dbReference type="EMBL" id="CP007141">
    <property type="protein sequence ID" value="AJC74633.1"/>
    <property type="molecule type" value="Genomic_DNA"/>
</dbReference>
<evidence type="ECO:0000313" key="3">
    <source>
        <dbReference type="EMBL" id="AJC74633.1"/>
    </source>
</evidence>
<dbReference type="PATRIC" id="fig|1123384.7.peg.284"/>
<dbReference type="KEGG" id="phy:AJ81_01420"/>
<keyword evidence="4" id="KW-1185">Reference proteome</keyword>
<dbReference type="STRING" id="1123384.AJ81_01420"/>
<dbReference type="Proteomes" id="UP000077469">
    <property type="component" value="Chromosome"/>
</dbReference>
<name>A0A0X1KTS5_9THEM</name>
<organism evidence="3 4">
    <name type="scientific">Pseudothermotoga hypogea DSM 11164 = NBRC 106472</name>
    <dbReference type="NCBI Taxonomy" id="1123384"/>
    <lineage>
        <taxon>Bacteria</taxon>
        <taxon>Thermotogati</taxon>
        <taxon>Thermotogota</taxon>
        <taxon>Thermotogae</taxon>
        <taxon>Thermotogales</taxon>
        <taxon>Thermotogaceae</taxon>
        <taxon>Pseudothermotoga</taxon>
    </lineage>
</organism>
<reference evidence="3 4" key="1">
    <citation type="submission" date="2014-01" db="EMBL/GenBank/DDBJ databases">
        <title>Genome sequencing of Thermotog hypogea.</title>
        <authorList>
            <person name="Zhang X."/>
            <person name="Alvare G."/>
            <person name="Fristensky B."/>
            <person name="Chen L."/>
            <person name="Suen T."/>
            <person name="Chen Q."/>
            <person name="Ma K."/>
        </authorList>
    </citation>
    <scope>NUCLEOTIDE SEQUENCE [LARGE SCALE GENOMIC DNA]</scope>
    <source>
        <strain evidence="3 4">DSM 11164</strain>
    </source>
</reference>
<keyword evidence="2" id="KW-0812">Transmembrane</keyword>
<keyword evidence="2" id="KW-1133">Transmembrane helix</keyword>